<feature type="region of interest" description="Disordered" evidence="1">
    <location>
        <begin position="74"/>
        <end position="133"/>
    </location>
</feature>
<feature type="compositionally biased region" description="Pro residues" evidence="1">
    <location>
        <begin position="98"/>
        <end position="109"/>
    </location>
</feature>
<feature type="region of interest" description="Disordered" evidence="1">
    <location>
        <begin position="1"/>
        <end position="25"/>
    </location>
</feature>
<dbReference type="Pfam" id="PF23733">
    <property type="entry name" value="GRXCR1-2_C"/>
    <property type="match status" value="1"/>
</dbReference>
<feature type="domain" description="Glutaredoxin" evidence="2">
    <location>
        <begin position="145"/>
        <end position="211"/>
    </location>
</feature>
<evidence type="ECO:0000256" key="1">
    <source>
        <dbReference type="SAM" id="MobiDB-lite"/>
    </source>
</evidence>
<protein>
    <recommendedName>
        <fullName evidence="2">Glutaredoxin domain-containing protein</fullName>
    </recommendedName>
</protein>
<dbReference type="SUPFAM" id="SSF52833">
    <property type="entry name" value="Thioredoxin-like"/>
    <property type="match status" value="1"/>
</dbReference>
<dbReference type="Proteomes" id="UP000242715">
    <property type="component" value="Unassembled WGS sequence"/>
</dbReference>
<dbReference type="EMBL" id="DF973444">
    <property type="protein sequence ID" value="GAU31059.1"/>
    <property type="molecule type" value="Genomic_DNA"/>
</dbReference>
<sequence>MWRPWGKSTARIHHNRSSSHSSSFSCSSFKDIQNLCLEESPQQPLPSPRIPTVFHRVRLANSLIRTWSTSLQQPHKLPRSFSQPITEPSPELQSEPKSSPPKPKSPQPEPKSEPLRNDTHAPPEATPIPSLPPPIYFPGTEQRVVIYFTSLRVVRSIFEDCKSTLAILRAFRVQLDERDVSMDSSFLYELHRIMGRTGLTLPRVFIDGKYIGGGEDIRSMHEIGELKKLLESLPIVDRTECHVCAGHRFVLCNVCNGSRKVYNDKAGFKVCIACNENGLLRCPSCFPHDFDVNNEIKN</sequence>
<feature type="compositionally biased region" description="Pro residues" evidence="1">
    <location>
        <begin position="124"/>
        <end position="133"/>
    </location>
</feature>
<feature type="compositionally biased region" description="Basic and acidic residues" evidence="1">
    <location>
        <begin position="110"/>
        <end position="121"/>
    </location>
</feature>
<feature type="compositionally biased region" description="Low complexity" evidence="1">
    <location>
        <begin position="88"/>
        <end position="97"/>
    </location>
</feature>
<dbReference type="PANTHER" id="PTHR45669">
    <property type="entry name" value="GLUTAREDOXIN DOMAIN-CONTAINING CYSTEINE-RICH PROTEIN CG12206-RELATED"/>
    <property type="match status" value="1"/>
</dbReference>
<proteinExistence type="predicted"/>
<dbReference type="OrthoDB" id="423313at2759"/>
<reference evidence="4" key="1">
    <citation type="journal article" date="2017" name="Front. Plant Sci.">
        <title>Climate Clever Clovers: New Paradigm to Reduce the Environmental Footprint of Ruminants by Breeding Low Methanogenic Forages Utilizing Haplotype Variation.</title>
        <authorList>
            <person name="Kaur P."/>
            <person name="Appels R."/>
            <person name="Bayer P.E."/>
            <person name="Keeble-Gagnere G."/>
            <person name="Wang J."/>
            <person name="Hirakawa H."/>
            <person name="Shirasawa K."/>
            <person name="Vercoe P."/>
            <person name="Stefanova K."/>
            <person name="Durmic Z."/>
            <person name="Nichols P."/>
            <person name="Revell C."/>
            <person name="Isobe S.N."/>
            <person name="Edwards D."/>
            <person name="Erskine W."/>
        </authorList>
    </citation>
    <scope>NUCLEOTIDE SEQUENCE [LARGE SCALE GENOMIC DNA]</scope>
    <source>
        <strain evidence="4">cv. Daliak</strain>
    </source>
</reference>
<organism evidence="3 4">
    <name type="scientific">Trifolium subterraneum</name>
    <name type="common">Subterranean clover</name>
    <dbReference type="NCBI Taxonomy" id="3900"/>
    <lineage>
        <taxon>Eukaryota</taxon>
        <taxon>Viridiplantae</taxon>
        <taxon>Streptophyta</taxon>
        <taxon>Embryophyta</taxon>
        <taxon>Tracheophyta</taxon>
        <taxon>Spermatophyta</taxon>
        <taxon>Magnoliopsida</taxon>
        <taxon>eudicotyledons</taxon>
        <taxon>Gunneridae</taxon>
        <taxon>Pentapetalae</taxon>
        <taxon>rosids</taxon>
        <taxon>fabids</taxon>
        <taxon>Fabales</taxon>
        <taxon>Fabaceae</taxon>
        <taxon>Papilionoideae</taxon>
        <taxon>50 kb inversion clade</taxon>
        <taxon>NPAAA clade</taxon>
        <taxon>Hologalegina</taxon>
        <taxon>IRL clade</taxon>
        <taxon>Trifolieae</taxon>
        <taxon>Trifolium</taxon>
    </lineage>
</organism>
<dbReference type="InterPro" id="IPR036249">
    <property type="entry name" value="Thioredoxin-like_sf"/>
</dbReference>
<gene>
    <name evidence="3" type="ORF">TSUD_214950</name>
</gene>
<dbReference type="PANTHER" id="PTHR45669:SF26">
    <property type="entry name" value="GLUTAREDOXIN DOMAIN-CONTAINING PROTEIN"/>
    <property type="match status" value="1"/>
</dbReference>
<evidence type="ECO:0000313" key="4">
    <source>
        <dbReference type="Proteomes" id="UP000242715"/>
    </source>
</evidence>
<accession>A0A2Z6NH81</accession>
<dbReference type="AlphaFoldDB" id="A0A2Z6NH81"/>
<dbReference type="CDD" id="cd03031">
    <property type="entry name" value="GRX_GRX_like"/>
    <property type="match status" value="1"/>
</dbReference>
<evidence type="ECO:0000259" key="2">
    <source>
        <dbReference type="Pfam" id="PF00462"/>
    </source>
</evidence>
<dbReference type="PROSITE" id="PS51354">
    <property type="entry name" value="GLUTAREDOXIN_2"/>
    <property type="match status" value="1"/>
</dbReference>
<dbReference type="Pfam" id="PF00462">
    <property type="entry name" value="Glutaredoxin"/>
    <property type="match status" value="1"/>
</dbReference>
<dbReference type="InterPro" id="IPR002109">
    <property type="entry name" value="Glutaredoxin"/>
</dbReference>
<keyword evidence="4" id="KW-1185">Reference proteome</keyword>
<evidence type="ECO:0000313" key="3">
    <source>
        <dbReference type="EMBL" id="GAU31059.1"/>
    </source>
</evidence>
<name>A0A2Z6NH81_TRISU</name>
<dbReference type="Gene3D" id="3.40.30.10">
    <property type="entry name" value="Glutaredoxin"/>
    <property type="match status" value="1"/>
</dbReference>